<sequence length="115" mass="12809">MEKFMLIIREDLKKLSRLTDEERFSNIPEQLKWIESIAAAGNYITGEPLAIEGRYVSRNDVLSDGPFIESKEGVSGYDIILAENINQAVSIAQTCPLVMKGVAVIEVRPIQNIDA</sequence>
<dbReference type="RefSeq" id="WP_254165706.1">
    <property type="nucleotide sequence ID" value="NZ_JAHESF010000018.1"/>
</dbReference>
<evidence type="ECO:0000256" key="1">
    <source>
        <dbReference type="ARBA" id="ARBA00007689"/>
    </source>
</evidence>
<dbReference type="PANTHER" id="PTHR35174">
    <property type="entry name" value="BLL7171 PROTEIN-RELATED"/>
    <property type="match status" value="1"/>
</dbReference>
<dbReference type="Gene3D" id="3.30.70.1060">
    <property type="entry name" value="Dimeric alpha+beta barrel"/>
    <property type="match status" value="1"/>
</dbReference>
<keyword evidence="4" id="KW-1185">Reference proteome</keyword>
<gene>
    <name evidence="3" type="ORF">KK083_18220</name>
</gene>
<comment type="similarity">
    <text evidence="1">Belongs to the YciI family.</text>
</comment>
<evidence type="ECO:0000313" key="4">
    <source>
        <dbReference type="Proteomes" id="UP001319200"/>
    </source>
</evidence>
<reference evidence="3 4" key="1">
    <citation type="submission" date="2021-05" db="EMBL/GenBank/DDBJ databases">
        <title>A Polyphasic approach of four new species of the genus Ohtaekwangia: Ohtaekwangia histidinii sp. nov., Ohtaekwangia cretensis sp. nov., Ohtaekwangia indiensis sp. nov., Ohtaekwangia reichenbachii sp. nov. from diverse environment.</title>
        <authorList>
            <person name="Octaviana S."/>
        </authorList>
    </citation>
    <scope>NUCLEOTIDE SEQUENCE [LARGE SCALE GENOMIC DNA]</scope>
    <source>
        <strain evidence="3 4">PWU4</strain>
    </source>
</reference>
<dbReference type="InterPro" id="IPR005545">
    <property type="entry name" value="YCII"/>
</dbReference>
<dbReference type="AlphaFoldDB" id="A0AAP2DM36"/>
<comment type="caution">
    <text evidence="3">The sequence shown here is derived from an EMBL/GenBank/DDBJ whole genome shotgun (WGS) entry which is preliminary data.</text>
</comment>
<organism evidence="3 4">
    <name type="scientific">Chryseosolibacter histidini</name>
    <dbReference type="NCBI Taxonomy" id="2782349"/>
    <lineage>
        <taxon>Bacteria</taxon>
        <taxon>Pseudomonadati</taxon>
        <taxon>Bacteroidota</taxon>
        <taxon>Cytophagia</taxon>
        <taxon>Cytophagales</taxon>
        <taxon>Chryseotaleaceae</taxon>
        <taxon>Chryseosolibacter</taxon>
    </lineage>
</organism>
<feature type="domain" description="YCII-related" evidence="2">
    <location>
        <begin position="4"/>
        <end position="110"/>
    </location>
</feature>
<dbReference type="InterPro" id="IPR011008">
    <property type="entry name" value="Dimeric_a/b-barrel"/>
</dbReference>
<name>A0AAP2DM36_9BACT</name>
<proteinExistence type="inferred from homology"/>
<dbReference type="SUPFAM" id="SSF54909">
    <property type="entry name" value="Dimeric alpha+beta barrel"/>
    <property type="match status" value="1"/>
</dbReference>
<evidence type="ECO:0000313" key="3">
    <source>
        <dbReference type="EMBL" id="MBT1698835.1"/>
    </source>
</evidence>
<dbReference type="Proteomes" id="UP001319200">
    <property type="component" value="Unassembled WGS sequence"/>
</dbReference>
<protein>
    <recommendedName>
        <fullName evidence="2">YCII-related domain-containing protein</fullName>
    </recommendedName>
</protein>
<evidence type="ECO:0000259" key="2">
    <source>
        <dbReference type="Pfam" id="PF03795"/>
    </source>
</evidence>
<accession>A0AAP2DM36</accession>
<dbReference type="Pfam" id="PF03795">
    <property type="entry name" value="YCII"/>
    <property type="match status" value="1"/>
</dbReference>
<dbReference type="PANTHER" id="PTHR35174:SF3">
    <property type="entry name" value="BLL7171 PROTEIN"/>
    <property type="match status" value="1"/>
</dbReference>
<dbReference type="EMBL" id="JAHESF010000018">
    <property type="protein sequence ID" value="MBT1698835.1"/>
    <property type="molecule type" value="Genomic_DNA"/>
</dbReference>